<evidence type="ECO:0000313" key="3">
    <source>
        <dbReference type="Proteomes" id="UP000256690"/>
    </source>
</evidence>
<organism evidence="2 3">
    <name type="scientific">Aspergillus mulundensis</name>
    <dbReference type="NCBI Taxonomy" id="1810919"/>
    <lineage>
        <taxon>Eukaryota</taxon>
        <taxon>Fungi</taxon>
        <taxon>Dikarya</taxon>
        <taxon>Ascomycota</taxon>
        <taxon>Pezizomycotina</taxon>
        <taxon>Eurotiomycetes</taxon>
        <taxon>Eurotiomycetidae</taxon>
        <taxon>Eurotiales</taxon>
        <taxon>Aspergillaceae</taxon>
        <taxon>Aspergillus</taxon>
        <taxon>Aspergillus subgen. Nidulantes</taxon>
    </lineage>
</organism>
<dbReference type="EMBL" id="PVWQ01000004">
    <property type="protein sequence ID" value="RDW84155.1"/>
    <property type="molecule type" value="Genomic_DNA"/>
</dbReference>
<dbReference type="GeneID" id="38114851"/>
<gene>
    <name evidence="2" type="ORF">DSM5745_04481</name>
</gene>
<protein>
    <submittedName>
        <fullName evidence="2">Uncharacterized protein</fullName>
    </submittedName>
</protein>
<feature type="region of interest" description="Disordered" evidence="1">
    <location>
        <begin position="967"/>
        <end position="1038"/>
    </location>
</feature>
<keyword evidence="3" id="KW-1185">Reference proteome</keyword>
<reference evidence="2 3" key="1">
    <citation type="journal article" date="2018" name="IMA Fungus">
        <title>IMA Genome-F 9: Draft genome sequence of Annulohypoxylon stygium, Aspergillus mulundensis, Berkeleyomyces basicola (syn. Thielaviopsis basicola), Ceratocystis smalleyi, two Cercospora beticola strains, Coleophoma cylindrospora, Fusarium fracticaudum, Phialophora cf. hyalina, and Morchella septimelata.</title>
        <authorList>
            <person name="Wingfield B.D."/>
            <person name="Bills G.F."/>
            <person name="Dong Y."/>
            <person name="Huang W."/>
            <person name="Nel W.J."/>
            <person name="Swalarsk-Parry B.S."/>
            <person name="Vaghefi N."/>
            <person name="Wilken P.M."/>
            <person name="An Z."/>
            <person name="de Beer Z.W."/>
            <person name="De Vos L."/>
            <person name="Chen L."/>
            <person name="Duong T.A."/>
            <person name="Gao Y."/>
            <person name="Hammerbacher A."/>
            <person name="Kikkert J.R."/>
            <person name="Li Y."/>
            <person name="Li H."/>
            <person name="Li K."/>
            <person name="Li Q."/>
            <person name="Liu X."/>
            <person name="Ma X."/>
            <person name="Naidoo K."/>
            <person name="Pethybridge S.J."/>
            <person name="Sun J."/>
            <person name="Steenkamp E.T."/>
            <person name="van der Nest M.A."/>
            <person name="van Wyk S."/>
            <person name="Wingfield M.J."/>
            <person name="Xiong C."/>
            <person name="Yue Q."/>
            <person name="Zhang X."/>
        </authorList>
    </citation>
    <scope>NUCLEOTIDE SEQUENCE [LARGE SCALE GENOMIC DNA]</scope>
    <source>
        <strain evidence="2 3">DSM 5745</strain>
    </source>
</reference>
<dbReference type="PANTHER" id="PTHR33099:SF7">
    <property type="entry name" value="MYND-TYPE DOMAIN-CONTAINING PROTEIN"/>
    <property type="match status" value="1"/>
</dbReference>
<dbReference type="RefSeq" id="XP_026605493.1">
    <property type="nucleotide sequence ID" value="XM_026746497.1"/>
</dbReference>
<comment type="caution">
    <text evidence="2">The sequence shown here is derived from an EMBL/GenBank/DDBJ whole genome shotgun (WGS) entry which is preliminary data.</text>
</comment>
<dbReference type="PANTHER" id="PTHR33099">
    <property type="entry name" value="FE2OG DIOXYGENASE DOMAIN-CONTAINING PROTEIN"/>
    <property type="match status" value="1"/>
</dbReference>
<accession>A0A3D8SCS8</accession>
<evidence type="ECO:0000313" key="2">
    <source>
        <dbReference type="EMBL" id="RDW84155.1"/>
    </source>
</evidence>
<name>A0A3D8SCS8_9EURO</name>
<dbReference type="Proteomes" id="UP000256690">
    <property type="component" value="Unassembled WGS sequence"/>
</dbReference>
<proteinExistence type="predicted"/>
<evidence type="ECO:0000256" key="1">
    <source>
        <dbReference type="SAM" id="MobiDB-lite"/>
    </source>
</evidence>
<dbReference type="OrthoDB" id="27483at2759"/>
<dbReference type="AlphaFoldDB" id="A0A3D8SCS8"/>
<sequence length="1038" mass="117054">MALDANPLTLNAYHHIKTERGLDSPWNAPAATRSTGGASTRLNPAATVAGSLHRGWHSIPHPLSSPEMLRAGFKVLMDEKPAPIGFFASARHDLVHNPCLEVPPVGPVGIPISPLVTDAIVKHCRTLPSGGSFVQGVGPGVCELDPGQFELRNPQWFIQARVIMKELLEKMFPDKSSLQMKMELDKCLVIPPGACFLQTQRQETTESVFGTMAICLPSNHDGGDIAVSYRGMSKTLTPSNDPDFAFSCAAWSVFAEPVGQPVTSGHQIILTYKLIHHPTFVDLKSRHEGAGATSLTGLLRSWSNWAENKTTSFQSEGVPPKLWFSRTLDSTSGPRLPALYHRLENRLYTPELHFNHLTGRDKRQIADLRNACEASGCRVLLANLNQEIEGPVDDLRPTKRLPEGEFYNIGTIIYRDLSLLKVIDIDGSVLIHGHVASKDLCTYDVDLDLAGEPDEDAPLQQTSAGPRVGYQIYGHSIAVVVPDSFYFPFLLHAAGQSPKDRFIDNIKVVWDDLHGAFRANPEDQKLRNQMSELCRIVFEDQKWRKQILDEVIWVALEIGEFEVVKRALNSRGEQAEELAKRFGEVIYTRGIEQMQPVIDHIWRLISSSPMGHIMSLVQMRSTWTPPAAHHTPAKAIEWYESTLAMLFDRLEQKDPVYLDASAGSTLAHAVPHFPESFFDTRVVPFAKKVASNTPFSLALMTALFMMYERGEVGLPGSILEVYQDLIPAIFRDFTIFSRRFSRQPNWYRPEHFVNIYHVATLIKYTRTLGLDIAELLSILEEKIRESQKEQEIFMLFATPLLRIICQGLRKKHEGDVSAAVASEEAAFVIRVMKSYITPSSGPFPVTPPDWRQSIDNVNPSCCPDCAELRRFVEDPVEHQKDFCMVARRRLHIQSKLNRHLVYFTVPEGSPRTLRIIKTHDRNSELRNWWKETAARHRGVLESLNEEIKLRETIGETAYQDIYACIADPDAEPGQDPSQANNEHSTFEDLVRSNLQAQKRLRPPSPAPEPANPRKRGRGDDDDYWYYLENPSERFRPRP</sequence>